<organism evidence="3 4">
    <name type="scientific">Paramarasmius palmivorus</name>
    <dbReference type="NCBI Taxonomy" id="297713"/>
    <lineage>
        <taxon>Eukaryota</taxon>
        <taxon>Fungi</taxon>
        <taxon>Dikarya</taxon>
        <taxon>Basidiomycota</taxon>
        <taxon>Agaricomycotina</taxon>
        <taxon>Agaricomycetes</taxon>
        <taxon>Agaricomycetidae</taxon>
        <taxon>Agaricales</taxon>
        <taxon>Marasmiineae</taxon>
        <taxon>Marasmiaceae</taxon>
        <taxon>Paramarasmius</taxon>
    </lineage>
</organism>
<name>A0AAW0C1C7_9AGAR</name>
<feature type="domain" description="Helitron helicase-like" evidence="1">
    <location>
        <begin position="223"/>
        <end position="342"/>
    </location>
</feature>
<evidence type="ECO:0000313" key="3">
    <source>
        <dbReference type="EMBL" id="KAK7032384.1"/>
    </source>
</evidence>
<dbReference type="EMBL" id="JAYKXP010000065">
    <property type="protein sequence ID" value="KAK7032384.1"/>
    <property type="molecule type" value="Genomic_DNA"/>
</dbReference>
<keyword evidence="4" id="KW-1185">Reference proteome</keyword>
<dbReference type="InterPro" id="IPR025476">
    <property type="entry name" value="Helitron_helicase-like"/>
</dbReference>
<evidence type="ECO:0000313" key="4">
    <source>
        <dbReference type="Proteomes" id="UP001383192"/>
    </source>
</evidence>
<evidence type="ECO:0000259" key="2">
    <source>
        <dbReference type="Pfam" id="PF20209"/>
    </source>
</evidence>
<reference evidence="3 4" key="1">
    <citation type="submission" date="2024-01" db="EMBL/GenBank/DDBJ databases">
        <title>A draft genome for a cacao thread blight-causing isolate of Paramarasmius palmivorus.</title>
        <authorList>
            <person name="Baruah I.K."/>
            <person name="Bukari Y."/>
            <person name="Amoako-Attah I."/>
            <person name="Meinhardt L.W."/>
            <person name="Bailey B.A."/>
            <person name="Cohen S.P."/>
        </authorList>
    </citation>
    <scope>NUCLEOTIDE SEQUENCE [LARGE SCALE GENOMIC DNA]</scope>
    <source>
        <strain evidence="3 4">GH-12</strain>
    </source>
</reference>
<protein>
    <recommendedName>
        <fullName evidence="5">Helitron helicase-like domain-containing protein</fullName>
    </recommendedName>
</protein>
<dbReference type="Pfam" id="PF14214">
    <property type="entry name" value="Helitron_like_N"/>
    <property type="match status" value="1"/>
</dbReference>
<dbReference type="Proteomes" id="UP001383192">
    <property type="component" value="Unassembled WGS sequence"/>
</dbReference>
<sequence length="353" mass="39758">MKANAMAFEAPIPKVYDILPPPRSDIDEVLAVLFTGPVQPTVDDFHRTPLLVRRNVVKEALTWLILNHVDYTDIKLSEEHLNQYDEDTPPCAVMWKEADNNKFTESQAIHDNDEEDGTESGPCAFTVHGITGEHIEGRTTDELKGMAAQYFNSGGKVLSIGRKDFGESIWKNPTLYPRMFPWLFPYGLGGLGTNNLSDGFNLTKTFHFAVANRLLNLNQTVLADLANRMANGEKVKPQTPDEMACFKTLSDLDRVAGKVAGSTTTKRYMRNEVWSLIAQKGAPTWYITISPADNRHPLCVYWADSNEEFKPILEDYNKRLSLICDNPVVITQIIEVYMVTMMHIMVLLNSKAD</sequence>
<gene>
    <name evidence="3" type="ORF">VNI00_013132</name>
</gene>
<accession>A0AAW0C1C7</accession>
<evidence type="ECO:0008006" key="5">
    <source>
        <dbReference type="Google" id="ProtNLM"/>
    </source>
</evidence>
<dbReference type="InterPro" id="IPR046700">
    <property type="entry name" value="DUF6570"/>
</dbReference>
<evidence type="ECO:0000259" key="1">
    <source>
        <dbReference type="Pfam" id="PF14214"/>
    </source>
</evidence>
<proteinExistence type="predicted"/>
<feature type="domain" description="DUF6570" evidence="2">
    <location>
        <begin position="1"/>
        <end position="82"/>
    </location>
</feature>
<comment type="caution">
    <text evidence="3">The sequence shown here is derived from an EMBL/GenBank/DDBJ whole genome shotgun (WGS) entry which is preliminary data.</text>
</comment>
<dbReference type="Pfam" id="PF20209">
    <property type="entry name" value="DUF6570"/>
    <property type="match status" value="1"/>
</dbReference>
<dbReference type="AlphaFoldDB" id="A0AAW0C1C7"/>